<evidence type="ECO:0000259" key="2">
    <source>
        <dbReference type="Pfam" id="PF13472"/>
    </source>
</evidence>
<evidence type="ECO:0000313" key="4">
    <source>
        <dbReference type="Proteomes" id="UP000517916"/>
    </source>
</evidence>
<dbReference type="CDD" id="cd00229">
    <property type="entry name" value="SGNH_hydrolase"/>
    <property type="match status" value="1"/>
</dbReference>
<keyword evidence="1" id="KW-0732">Signal</keyword>
<reference evidence="3 4" key="1">
    <citation type="submission" date="2020-08" db="EMBL/GenBank/DDBJ databases">
        <title>Genomic Encyclopedia of Archaeal and Bacterial Type Strains, Phase II (KMG-II): from individual species to whole genera.</title>
        <authorList>
            <person name="Goeker M."/>
        </authorList>
    </citation>
    <scope>NUCLEOTIDE SEQUENCE [LARGE SCALE GENOMIC DNA]</scope>
    <source>
        <strain evidence="3 4">DSM 43850</strain>
    </source>
</reference>
<dbReference type="InterPro" id="IPR051532">
    <property type="entry name" value="Ester_Hydrolysis_Enzymes"/>
</dbReference>
<dbReference type="RefSeq" id="WP_025360769.1">
    <property type="nucleotide sequence ID" value="NZ_BAAABQ010000009.1"/>
</dbReference>
<dbReference type="EC" id="3.1.2.-" evidence="3"/>
<accession>A0ABR6BH65</accession>
<protein>
    <submittedName>
        <fullName evidence="3">Acyl-CoA thioesterase-1</fullName>
        <ecNumber evidence="3">3.1.1.5</ecNumber>
        <ecNumber evidence="3">3.1.2.-</ecNumber>
    </submittedName>
</protein>
<keyword evidence="3" id="KW-0378">Hydrolase</keyword>
<sequence length="238" mass="25566">MIYFAIRLAVILVVGVLSAPTGSPAPTGNPAAAWCAALARGGVVIDVLGDSIMEAKDVQPPERRWHALLERSLRADGVLDRIWTTGAIGGTTAADFGPGGWYADRVEAVGNHPDLVIMDWGINDWVKGVPPATFSAQYQKVLDRIRAVAPGASVLLVHAPWVANETFIADHGDQVPHQQAIRSLARDNNTLYLGLDPYFDKADPLGLYAADRLHQSDRGQAVIHTAFRAYLLGLCGRG</sequence>
<dbReference type="Proteomes" id="UP000517916">
    <property type="component" value="Unassembled WGS sequence"/>
</dbReference>
<dbReference type="SUPFAM" id="SSF52266">
    <property type="entry name" value="SGNH hydrolase"/>
    <property type="match status" value="1"/>
</dbReference>
<dbReference type="PANTHER" id="PTHR30383:SF5">
    <property type="entry name" value="SGNH HYDROLASE-TYPE ESTERASE DOMAIN-CONTAINING PROTEIN"/>
    <property type="match status" value="1"/>
</dbReference>
<gene>
    <name evidence="3" type="ORF">BC739_003415</name>
</gene>
<dbReference type="GO" id="GO:0004622">
    <property type="term" value="F:phosphatidylcholine lysophospholipase activity"/>
    <property type="evidence" value="ECO:0007669"/>
    <property type="project" value="UniProtKB-EC"/>
</dbReference>
<dbReference type="Pfam" id="PF13472">
    <property type="entry name" value="Lipase_GDSL_2"/>
    <property type="match status" value="1"/>
</dbReference>
<feature type="signal peptide" evidence="1">
    <location>
        <begin position="1"/>
        <end position="19"/>
    </location>
</feature>
<organism evidence="3 4">
    <name type="scientific">Kutzneria viridogrisea</name>
    <dbReference type="NCBI Taxonomy" id="47990"/>
    <lineage>
        <taxon>Bacteria</taxon>
        <taxon>Bacillati</taxon>
        <taxon>Actinomycetota</taxon>
        <taxon>Actinomycetes</taxon>
        <taxon>Pseudonocardiales</taxon>
        <taxon>Pseudonocardiaceae</taxon>
        <taxon>Kutzneria</taxon>
    </lineage>
</organism>
<feature type="domain" description="SGNH hydrolase-type esterase" evidence="2">
    <location>
        <begin position="47"/>
        <end position="221"/>
    </location>
</feature>
<evidence type="ECO:0000256" key="1">
    <source>
        <dbReference type="SAM" id="SignalP"/>
    </source>
</evidence>
<proteinExistence type="predicted"/>
<dbReference type="InterPro" id="IPR036514">
    <property type="entry name" value="SGNH_hydro_sf"/>
</dbReference>
<dbReference type="EC" id="3.1.1.5" evidence="3"/>
<name>A0ABR6BH65_9PSEU</name>
<feature type="chain" id="PRO_5045399669" evidence="1">
    <location>
        <begin position="20"/>
        <end position="238"/>
    </location>
</feature>
<dbReference type="InterPro" id="IPR013830">
    <property type="entry name" value="SGNH_hydro"/>
</dbReference>
<dbReference type="EMBL" id="JACJID010000002">
    <property type="protein sequence ID" value="MBA8926216.1"/>
    <property type="molecule type" value="Genomic_DNA"/>
</dbReference>
<dbReference type="PANTHER" id="PTHR30383">
    <property type="entry name" value="THIOESTERASE 1/PROTEASE 1/LYSOPHOSPHOLIPASE L1"/>
    <property type="match status" value="1"/>
</dbReference>
<keyword evidence="4" id="KW-1185">Reference proteome</keyword>
<comment type="caution">
    <text evidence="3">The sequence shown here is derived from an EMBL/GenBank/DDBJ whole genome shotgun (WGS) entry which is preliminary data.</text>
</comment>
<dbReference type="Gene3D" id="3.40.50.1110">
    <property type="entry name" value="SGNH hydrolase"/>
    <property type="match status" value="1"/>
</dbReference>
<evidence type="ECO:0000313" key="3">
    <source>
        <dbReference type="EMBL" id="MBA8926216.1"/>
    </source>
</evidence>